<evidence type="ECO:0000256" key="6">
    <source>
        <dbReference type="ARBA" id="ARBA00023004"/>
    </source>
</evidence>
<evidence type="ECO:0000313" key="10">
    <source>
        <dbReference type="EMBL" id="EGO18810.1"/>
    </source>
</evidence>
<dbReference type="KEGG" id="sla:SERLADRAFT_353140"/>
<keyword evidence="5 9" id="KW-0560">Oxidoreductase</keyword>
<dbReference type="InterPro" id="IPR001128">
    <property type="entry name" value="Cyt_P450"/>
</dbReference>
<keyword evidence="4 8" id="KW-0479">Metal-binding</keyword>
<name>F8PDI9_SERL9</name>
<dbReference type="InterPro" id="IPR036396">
    <property type="entry name" value="Cyt_P450_sf"/>
</dbReference>
<sequence length="192" mass="21320">MLTLAFYFMLVQPKYYLELQAELDSVFADRSGHLDPTALSGLNLLNAIINETLRLSSPFFLPRIVPSGGFVLDGRHIPGGTTVAIATHSLHTSPVHFSPMPQAILGKECHTDKNAFMPFSSGPHACIGKNFAYQQLRLIVARLVLAYDMKFADGFDSHTYLKGTVPLLATWFRKPLLVKVIKRSGIDLDKYV</sequence>
<dbReference type="PANTHER" id="PTHR24305:SF187">
    <property type="entry name" value="P450, PUTATIVE (EUROFUNG)-RELATED"/>
    <property type="match status" value="1"/>
</dbReference>
<dbReference type="GO" id="GO:0004497">
    <property type="term" value="F:monooxygenase activity"/>
    <property type="evidence" value="ECO:0007669"/>
    <property type="project" value="UniProtKB-KW"/>
</dbReference>
<keyword evidence="8 9" id="KW-0349">Heme</keyword>
<dbReference type="InterPro" id="IPR002403">
    <property type="entry name" value="Cyt_P450_E_grp-IV"/>
</dbReference>
<dbReference type="PRINTS" id="PR00385">
    <property type="entry name" value="P450"/>
</dbReference>
<accession>F8PDI9</accession>
<dbReference type="Gene3D" id="1.10.630.10">
    <property type="entry name" value="Cytochrome P450"/>
    <property type="match status" value="1"/>
</dbReference>
<evidence type="ECO:0008006" key="11">
    <source>
        <dbReference type="Google" id="ProtNLM"/>
    </source>
</evidence>
<feature type="binding site" description="axial binding residue" evidence="8">
    <location>
        <position position="126"/>
    </location>
    <ligand>
        <name>heme</name>
        <dbReference type="ChEBI" id="CHEBI:30413"/>
    </ligand>
    <ligandPart>
        <name>Fe</name>
        <dbReference type="ChEBI" id="CHEBI:18248"/>
    </ligandPart>
</feature>
<keyword evidence="7 9" id="KW-0503">Monooxygenase</keyword>
<dbReference type="PANTHER" id="PTHR24305">
    <property type="entry name" value="CYTOCHROME P450"/>
    <property type="match status" value="1"/>
</dbReference>
<evidence type="ECO:0000256" key="7">
    <source>
        <dbReference type="ARBA" id="ARBA00023033"/>
    </source>
</evidence>
<dbReference type="AlphaFoldDB" id="F8PDI9"/>
<protein>
    <recommendedName>
        <fullName evidence="11">Cytochrome P450</fullName>
    </recommendedName>
</protein>
<dbReference type="InterPro" id="IPR050121">
    <property type="entry name" value="Cytochrome_P450_monoxygenase"/>
</dbReference>
<dbReference type="InterPro" id="IPR017972">
    <property type="entry name" value="Cyt_P450_CS"/>
</dbReference>
<dbReference type="GO" id="GO:0016705">
    <property type="term" value="F:oxidoreductase activity, acting on paired donors, with incorporation or reduction of molecular oxygen"/>
    <property type="evidence" value="ECO:0007669"/>
    <property type="project" value="InterPro"/>
</dbReference>
<dbReference type="Proteomes" id="UP000008064">
    <property type="component" value="Unassembled WGS sequence"/>
</dbReference>
<dbReference type="GeneID" id="18809367"/>
<organism>
    <name type="scientific">Serpula lacrymans var. lacrymans (strain S7.9)</name>
    <name type="common">Dry rot fungus</name>
    <dbReference type="NCBI Taxonomy" id="578457"/>
    <lineage>
        <taxon>Eukaryota</taxon>
        <taxon>Fungi</taxon>
        <taxon>Dikarya</taxon>
        <taxon>Basidiomycota</taxon>
        <taxon>Agaricomycotina</taxon>
        <taxon>Agaricomycetes</taxon>
        <taxon>Agaricomycetidae</taxon>
        <taxon>Boletales</taxon>
        <taxon>Coniophorineae</taxon>
        <taxon>Serpulaceae</taxon>
        <taxon>Serpula</taxon>
    </lineage>
</organism>
<evidence type="ECO:0000256" key="9">
    <source>
        <dbReference type="RuleBase" id="RU000461"/>
    </source>
</evidence>
<comment type="pathway">
    <text evidence="2">Secondary metabolite biosynthesis.</text>
</comment>
<dbReference type="RefSeq" id="XP_007324463.1">
    <property type="nucleotide sequence ID" value="XM_007324401.1"/>
</dbReference>
<dbReference type="GO" id="GO:0005506">
    <property type="term" value="F:iron ion binding"/>
    <property type="evidence" value="ECO:0007669"/>
    <property type="project" value="InterPro"/>
</dbReference>
<evidence type="ECO:0000256" key="2">
    <source>
        <dbReference type="ARBA" id="ARBA00005179"/>
    </source>
</evidence>
<keyword evidence="6 8" id="KW-0408">Iron</keyword>
<dbReference type="SUPFAM" id="SSF48264">
    <property type="entry name" value="Cytochrome P450"/>
    <property type="match status" value="1"/>
</dbReference>
<gene>
    <name evidence="10" type="ORF">SERLADRAFT_353140</name>
</gene>
<dbReference type="HOGENOM" id="CLU_001570_14_7_1"/>
<evidence type="ECO:0000256" key="1">
    <source>
        <dbReference type="ARBA" id="ARBA00001971"/>
    </source>
</evidence>
<dbReference type="GO" id="GO:0020037">
    <property type="term" value="F:heme binding"/>
    <property type="evidence" value="ECO:0007669"/>
    <property type="project" value="InterPro"/>
</dbReference>
<comment type="cofactor">
    <cofactor evidence="1 8">
        <name>heme</name>
        <dbReference type="ChEBI" id="CHEBI:30413"/>
    </cofactor>
</comment>
<proteinExistence type="inferred from homology"/>
<dbReference type="EMBL" id="GL945446">
    <property type="protein sequence ID" value="EGO18810.1"/>
    <property type="molecule type" value="Genomic_DNA"/>
</dbReference>
<dbReference type="PRINTS" id="PR00465">
    <property type="entry name" value="EP450IV"/>
</dbReference>
<evidence type="ECO:0000256" key="8">
    <source>
        <dbReference type="PIRSR" id="PIRSR602403-1"/>
    </source>
</evidence>
<reference evidence="10" key="1">
    <citation type="submission" date="2011-04" db="EMBL/GenBank/DDBJ databases">
        <title>Evolution of plant cell wall degrading machinery underlies the functional diversity of forest fungi.</title>
        <authorList>
            <consortium name="US DOE Joint Genome Institute (JGI-PGF)"/>
            <person name="Eastwood D.C."/>
            <person name="Floudas D."/>
            <person name="Binder M."/>
            <person name="Majcherczyk A."/>
            <person name="Schneider P."/>
            <person name="Aerts A."/>
            <person name="Asiegbu F.O."/>
            <person name="Baker S.E."/>
            <person name="Barry K."/>
            <person name="Bendiksby M."/>
            <person name="Blumentritt M."/>
            <person name="Coutinho P.M."/>
            <person name="Cullen D."/>
            <person name="Cullen D."/>
            <person name="Gathman A."/>
            <person name="Goodell B."/>
            <person name="Henrissat B."/>
            <person name="Ihrmark K."/>
            <person name="Kauserud H."/>
            <person name="Kohler A."/>
            <person name="LaButti K."/>
            <person name="Lapidus A."/>
            <person name="Lavin J.L."/>
            <person name="Lee Y.-H."/>
            <person name="Lindquist E."/>
            <person name="Lilly W."/>
            <person name="Lucas S."/>
            <person name="Morin E."/>
            <person name="Murat C."/>
            <person name="Oguiza J.A."/>
            <person name="Park J."/>
            <person name="Pisabarro A.G."/>
            <person name="Riley R."/>
            <person name="Rosling A."/>
            <person name="Salamov A."/>
            <person name="Schmidt O."/>
            <person name="Schmutz J."/>
            <person name="Skrede I."/>
            <person name="Stenlid J."/>
            <person name="Wiebenga A."/>
            <person name="Xie X."/>
            <person name="Kues U."/>
            <person name="Hibbett D.S."/>
            <person name="Hoffmeister D."/>
            <person name="Hogberg N."/>
            <person name="Martin F."/>
            <person name="Grigoriev I.V."/>
            <person name="Watkinson S.C."/>
        </authorList>
    </citation>
    <scope>NUCLEOTIDE SEQUENCE</scope>
    <source>
        <strain evidence="10">S7.9</strain>
    </source>
</reference>
<dbReference type="OrthoDB" id="6692864at2759"/>
<dbReference type="PROSITE" id="PS00086">
    <property type="entry name" value="CYTOCHROME_P450"/>
    <property type="match status" value="1"/>
</dbReference>
<comment type="similarity">
    <text evidence="3 9">Belongs to the cytochrome P450 family.</text>
</comment>
<evidence type="ECO:0000256" key="4">
    <source>
        <dbReference type="ARBA" id="ARBA00022723"/>
    </source>
</evidence>
<dbReference type="Pfam" id="PF00067">
    <property type="entry name" value="p450"/>
    <property type="match status" value="1"/>
</dbReference>
<evidence type="ECO:0000256" key="3">
    <source>
        <dbReference type="ARBA" id="ARBA00010617"/>
    </source>
</evidence>
<evidence type="ECO:0000256" key="5">
    <source>
        <dbReference type="ARBA" id="ARBA00023002"/>
    </source>
</evidence>